<evidence type="ECO:0000256" key="6">
    <source>
        <dbReference type="ARBA" id="ARBA00023180"/>
    </source>
</evidence>
<dbReference type="PANTHER" id="PTHR36016:SF1">
    <property type="entry name" value="CLAVATA3_ESR (CLE)-RELATED PROTEIN 5-RELATED"/>
    <property type="match status" value="1"/>
</dbReference>
<evidence type="ECO:0000256" key="5">
    <source>
        <dbReference type="ARBA" id="ARBA00022782"/>
    </source>
</evidence>
<evidence type="ECO:0000256" key="1">
    <source>
        <dbReference type="ARBA" id="ARBA00004239"/>
    </source>
</evidence>
<dbReference type="EMBL" id="CM001218">
    <property type="protein sequence ID" value="KEH39251.1"/>
    <property type="molecule type" value="Genomic_DNA"/>
</dbReference>
<dbReference type="EMBL" id="PSQE01000002">
    <property type="protein sequence ID" value="RHN75820.1"/>
    <property type="molecule type" value="Genomic_DNA"/>
</dbReference>
<keyword evidence="5" id="KW-0221">Differentiation</keyword>
<feature type="region of interest" description="Disordered" evidence="8">
    <location>
        <begin position="64"/>
        <end position="92"/>
    </location>
</feature>
<evidence type="ECO:0000256" key="7">
    <source>
        <dbReference type="ARBA" id="ARBA00023278"/>
    </source>
</evidence>
<gene>
    <name evidence="9" type="ordered locus">MTR_2g091125</name>
    <name evidence="10" type="ORF">MtrunA17_Chr2g0325381</name>
</gene>
<dbReference type="HOGENOM" id="CLU_154904_0_0_1"/>
<reference evidence="10" key="4">
    <citation type="journal article" date="2018" name="Nat. Plants">
        <title>Whole-genome landscape of Medicago truncatula symbiotic genes.</title>
        <authorList>
            <person name="Pecrix Y."/>
            <person name="Gamas P."/>
            <person name="Carrere S."/>
        </authorList>
    </citation>
    <scope>NUCLEOTIDE SEQUENCE</scope>
    <source>
        <tissue evidence="10">Leaves</tissue>
    </source>
</reference>
<evidence type="ECO:0000256" key="3">
    <source>
        <dbReference type="ARBA" id="ARBA00022525"/>
    </source>
</evidence>
<evidence type="ECO:0000313" key="10">
    <source>
        <dbReference type="EMBL" id="RHN75820.1"/>
    </source>
</evidence>
<dbReference type="Proteomes" id="UP000002051">
    <property type="component" value="Chromosome 2"/>
</dbReference>
<protein>
    <submittedName>
        <fullName evidence="9">Clavata3/ESR (CLE) gene family member</fullName>
    </submittedName>
</protein>
<evidence type="ECO:0000256" key="8">
    <source>
        <dbReference type="SAM" id="MobiDB-lite"/>
    </source>
</evidence>
<reference evidence="9 12" key="1">
    <citation type="journal article" date="2011" name="Nature">
        <title>The Medicago genome provides insight into the evolution of rhizobial symbioses.</title>
        <authorList>
            <person name="Young N.D."/>
            <person name="Debelle F."/>
            <person name="Oldroyd G.E."/>
            <person name="Geurts R."/>
            <person name="Cannon S.B."/>
            <person name="Udvardi M.K."/>
            <person name="Benedito V.A."/>
            <person name="Mayer K.F."/>
            <person name="Gouzy J."/>
            <person name="Schoof H."/>
            <person name="Van de Peer Y."/>
            <person name="Proost S."/>
            <person name="Cook D.R."/>
            <person name="Meyers B.C."/>
            <person name="Spannagl M."/>
            <person name="Cheung F."/>
            <person name="De Mita S."/>
            <person name="Krishnakumar V."/>
            <person name="Gundlach H."/>
            <person name="Zhou S."/>
            <person name="Mudge J."/>
            <person name="Bharti A.K."/>
            <person name="Murray J.D."/>
            <person name="Naoumkina M.A."/>
            <person name="Rosen B."/>
            <person name="Silverstein K.A."/>
            <person name="Tang H."/>
            <person name="Rombauts S."/>
            <person name="Zhao P.X."/>
            <person name="Zhou P."/>
            <person name="Barbe V."/>
            <person name="Bardou P."/>
            <person name="Bechner M."/>
            <person name="Bellec A."/>
            <person name="Berger A."/>
            <person name="Berges H."/>
            <person name="Bidwell S."/>
            <person name="Bisseling T."/>
            <person name="Choisne N."/>
            <person name="Couloux A."/>
            <person name="Denny R."/>
            <person name="Deshpande S."/>
            <person name="Dai X."/>
            <person name="Doyle J.J."/>
            <person name="Dudez A.M."/>
            <person name="Farmer A.D."/>
            <person name="Fouteau S."/>
            <person name="Franken C."/>
            <person name="Gibelin C."/>
            <person name="Gish J."/>
            <person name="Goldstein S."/>
            <person name="Gonzalez A.J."/>
            <person name="Green P.J."/>
            <person name="Hallab A."/>
            <person name="Hartog M."/>
            <person name="Hua A."/>
            <person name="Humphray S.J."/>
            <person name="Jeong D.H."/>
            <person name="Jing Y."/>
            <person name="Jocker A."/>
            <person name="Kenton S.M."/>
            <person name="Kim D.J."/>
            <person name="Klee K."/>
            <person name="Lai H."/>
            <person name="Lang C."/>
            <person name="Lin S."/>
            <person name="Macmil S.L."/>
            <person name="Magdelenat G."/>
            <person name="Matthews L."/>
            <person name="McCorrison J."/>
            <person name="Monaghan E.L."/>
            <person name="Mun J.H."/>
            <person name="Najar F.Z."/>
            <person name="Nicholson C."/>
            <person name="Noirot C."/>
            <person name="O'Bleness M."/>
            <person name="Paule C.R."/>
            <person name="Poulain J."/>
            <person name="Prion F."/>
            <person name="Qin B."/>
            <person name="Qu C."/>
            <person name="Retzel E.F."/>
            <person name="Riddle C."/>
            <person name="Sallet E."/>
            <person name="Samain S."/>
            <person name="Samson N."/>
            <person name="Sanders I."/>
            <person name="Saurat O."/>
            <person name="Scarpelli C."/>
            <person name="Schiex T."/>
            <person name="Segurens B."/>
            <person name="Severin A.J."/>
            <person name="Sherrier D.J."/>
            <person name="Shi R."/>
            <person name="Sims S."/>
            <person name="Singer S.R."/>
            <person name="Sinharoy S."/>
            <person name="Sterck L."/>
            <person name="Viollet A."/>
            <person name="Wang B.B."/>
            <person name="Wang K."/>
            <person name="Wang M."/>
            <person name="Wang X."/>
            <person name="Warfsmann J."/>
            <person name="Weissenbach J."/>
            <person name="White D.D."/>
            <person name="White J.D."/>
            <person name="Wiley G.B."/>
            <person name="Wincker P."/>
            <person name="Xing Y."/>
            <person name="Yang L."/>
            <person name="Yao Z."/>
            <person name="Ying F."/>
            <person name="Zhai J."/>
            <person name="Zhou L."/>
            <person name="Zuber A."/>
            <person name="Denarie J."/>
            <person name="Dixon R.A."/>
            <person name="May G.D."/>
            <person name="Schwartz D.C."/>
            <person name="Rogers J."/>
            <person name="Quetier F."/>
            <person name="Town C.D."/>
            <person name="Roe B.A."/>
        </authorList>
    </citation>
    <scope>NUCLEOTIDE SEQUENCE [LARGE SCALE GENOMIC DNA]</scope>
    <source>
        <strain evidence="9">A17</strain>
        <strain evidence="11 12">cv. Jemalong A17</strain>
    </source>
</reference>
<comment type="similarity">
    <text evidence="2">Belongs to the CLV3/ESR signal peptide family.</text>
</comment>
<name>A0A072VCC3_MEDTR</name>
<dbReference type="PANTHER" id="PTHR36016">
    <property type="entry name" value="CLAVATA3/ESR (CLE)-RELATED PROTEIN 7"/>
    <property type="match status" value="1"/>
</dbReference>
<reference evidence="11" key="3">
    <citation type="submission" date="2015-04" db="UniProtKB">
        <authorList>
            <consortium name="EnsemblPlants"/>
        </authorList>
    </citation>
    <scope>IDENTIFICATION</scope>
    <source>
        <strain evidence="11">cv. Jemalong A17</strain>
    </source>
</reference>
<sequence length="92" mass="10308">MANTQITIFALIIFTTFLFMTLQARTLQPHPFTREKSNVVSHHVLFHKLVSDLSKNIHNIGDVADATHEDANQHRLSPGGPDPHHHAGPQNK</sequence>
<comment type="subcellular location">
    <subcellularLocation>
        <location evidence="1">Secreted</location>
        <location evidence="1">Extracellular space</location>
    </subcellularLocation>
</comment>
<evidence type="ECO:0000256" key="4">
    <source>
        <dbReference type="ARBA" id="ARBA00022729"/>
    </source>
</evidence>
<dbReference type="Gramene" id="rna12074">
    <property type="protein sequence ID" value="RHN75820.1"/>
    <property type="gene ID" value="gene12074"/>
</dbReference>
<dbReference type="InterPro" id="IPR039617">
    <property type="entry name" value="CLAVATA3-CLE"/>
</dbReference>
<keyword evidence="7" id="KW-0379">Hydroxylation</keyword>
<dbReference type="AlphaFoldDB" id="A0A072VCC3"/>
<dbReference type="EnsemblPlants" id="KEH39251">
    <property type="protein sequence ID" value="KEH39251"/>
    <property type="gene ID" value="MTR_2g091125"/>
</dbReference>
<proteinExistence type="inferred from homology"/>
<accession>A0A072VCC3</accession>
<organism evidence="9 12">
    <name type="scientific">Medicago truncatula</name>
    <name type="common">Barrel medic</name>
    <name type="synonym">Medicago tribuloides</name>
    <dbReference type="NCBI Taxonomy" id="3880"/>
    <lineage>
        <taxon>Eukaryota</taxon>
        <taxon>Viridiplantae</taxon>
        <taxon>Streptophyta</taxon>
        <taxon>Embryophyta</taxon>
        <taxon>Tracheophyta</taxon>
        <taxon>Spermatophyta</taxon>
        <taxon>Magnoliopsida</taxon>
        <taxon>eudicotyledons</taxon>
        <taxon>Gunneridae</taxon>
        <taxon>Pentapetalae</taxon>
        <taxon>rosids</taxon>
        <taxon>fabids</taxon>
        <taxon>Fabales</taxon>
        <taxon>Fabaceae</taxon>
        <taxon>Papilionoideae</taxon>
        <taxon>50 kb inversion clade</taxon>
        <taxon>NPAAA clade</taxon>
        <taxon>Hologalegina</taxon>
        <taxon>IRL clade</taxon>
        <taxon>Trifolieae</taxon>
        <taxon>Medicago</taxon>
    </lineage>
</organism>
<dbReference type="Proteomes" id="UP000265566">
    <property type="component" value="Chromosome 2"/>
</dbReference>
<reference evidence="9 12" key="2">
    <citation type="journal article" date="2014" name="BMC Genomics">
        <title>An improved genome release (version Mt4.0) for the model legume Medicago truncatula.</title>
        <authorList>
            <person name="Tang H."/>
            <person name="Krishnakumar V."/>
            <person name="Bidwell S."/>
            <person name="Rosen B."/>
            <person name="Chan A."/>
            <person name="Zhou S."/>
            <person name="Gentzbittel L."/>
            <person name="Childs K.L."/>
            <person name="Yandell M."/>
            <person name="Gundlach H."/>
            <person name="Mayer K.F."/>
            <person name="Schwartz D.C."/>
            <person name="Town C.D."/>
        </authorList>
    </citation>
    <scope>GENOME REANNOTATION</scope>
    <source>
        <strain evidence="9">A17</strain>
        <strain evidence="11 12">cv. Jemalong A17</strain>
    </source>
</reference>
<evidence type="ECO:0000313" key="9">
    <source>
        <dbReference type="EMBL" id="KEH39251.1"/>
    </source>
</evidence>
<keyword evidence="3" id="KW-0964">Secreted</keyword>
<keyword evidence="12" id="KW-1185">Reference proteome</keyword>
<keyword evidence="6" id="KW-0325">Glycoprotein</keyword>
<keyword evidence="4" id="KW-0732">Signal</keyword>
<evidence type="ECO:0000313" key="12">
    <source>
        <dbReference type="Proteomes" id="UP000002051"/>
    </source>
</evidence>
<evidence type="ECO:0000313" key="11">
    <source>
        <dbReference type="EnsemblPlants" id="KEH39251"/>
    </source>
</evidence>
<evidence type="ECO:0000256" key="2">
    <source>
        <dbReference type="ARBA" id="ARBA00005416"/>
    </source>
</evidence>
<dbReference type="GO" id="GO:0005576">
    <property type="term" value="C:extracellular region"/>
    <property type="evidence" value="ECO:0007669"/>
    <property type="project" value="UniProtKB-SubCell"/>
</dbReference>
<dbReference type="GO" id="GO:0030154">
    <property type="term" value="P:cell differentiation"/>
    <property type="evidence" value="ECO:0007669"/>
    <property type="project" value="UniProtKB-KW"/>
</dbReference>